<evidence type="ECO:0000313" key="7">
    <source>
        <dbReference type="EMBL" id="VCU09168.1"/>
    </source>
</evidence>
<evidence type="ECO:0000256" key="1">
    <source>
        <dbReference type="ARBA" id="ARBA00009437"/>
    </source>
</evidence>
<dbReference type="PANTHER" id="PTHR30537:SF70">
    <property type="entry name" value="HTH-TYPE TRANSCRIPTIONAL ACTIVATOR AMPR"/>
    <property type="match status" value="1"/>
</dbReference>
<evidence type="ECO:0000256" key="2">
    <source>
        <dbReference type="ARBA" id="ARBA00023015"/>
    </source>
</evidence>
<keyword evidence="2" id="KW-0805">Transcription regulation</keyword>
<dbReference type="InterPro" id="IPR005119">
    <property type="entry name" value="LysR_subst-bd"/>
</dbReference>
<dbReference type="OrthoDB" id="9807765at2"/>
<dbReference type="GO" id="GO:0003700">
    <property type="term" value="F:DNA-binding transcription factor activity"/>
    <property type="evidence" value="ECO:0007669"/>
    <property type="project" value="InterPro"/>
</dbReference>
<dbReference type="GO" id="GO:0043565">
    <property type="term" value="F:sequence-specific DNA binding"/>
    <property type="evidence" value="ECO:0007669"/>
    <property type="project" value="TreeGrafter"/>
</dbReference>
<keyword evidence="4" id="KW-0010">Activator</keyword>
<dbReference type="Proteomes" id="UP000289200">
    <property type="component" value="Unassembled WGS sequence"/>
</dbReference>
<keyword evidence="3" id="KW-0238">DNA-binding</keyword>
<comment type="caution">
    <text evidence="7">The sequence shown here is derived from an EMBL/GenBank/DDBJ whole genome shotgun (WGS) entry which is preliminary data.</text>
</comment>
<organism evidence="7 8">
    <name type="scientific">Rhodoplanes serenus</name>
    <dbReference type="NCBI Taxonomy" id="200615"/>
    <lineage>
        <taxon>Bacteria</taxon>
        <taxon>Pseudomonadati</taxon>
        <taxon>Pseudomonadota</taxon>
        <taxon>Alphaproteobacteria</taxon>
        <taxon>Hyphomicrobiales</taxon>
        <taxon>Nitrobacteraceae</taxon>
        <taxon>Rhodoplanes</taxon>
    </lineage>
</organism>
<protein>
    <submittedName>
        <fullName evidence="7">HTH-type transcriptional activator AmpR</fullName>
    </submittedName>
</protein>
<reference evidence="8" key="1">
    <citation type="submission" date="2018-10" db="EMBL/GenBank/DDBJ databases">
        <authorList>
            <person name="Peiro R."/>
            <person name="Begona"/>
            <person name="Cbmso G."/>
            <person name="Lopez M."/>
            <person name="Gonzalez S."/>
            <person name="Sacristan E."/>
            <person name="Castillo E."/>
        </authorList>
    </citation>
    <scope>NUCLEOTIDE SEQUENCE [LARGE SCALE GENOMIC DNA]</scope>
</reference>
<dbReference type="SUPFAM" id="SSF46785">
    <property type="entry name" value="Winged helix' DNA-binding domain"/>
    <property type="match status" value="1"/>
</dbReference>
<dbReference type="PANTHER" id="PTHR30537">
    <property type="entry name" value="HTH-TYPE TRANSCRIPTIONAL REGULATOR"/>
    <property type="match status" value="1"/>
</dbReference>
<dbReference type="AlphaFoldDB" id="A0A3S4BWJ1"/>
<dbReference type="PRINTS" id="PR00039">
    <property type="entry name" value="HTHLYSR"/>
</dbReference>
<dbReference type="InterPro" id="IPR000847">
    <property type="entry name" value="LysR_HTH_N"/>
</dbReference>
<dbReference type="InterPro" id="IPR036388">
    <property type="entry name" value="WH-like_DNA-bd_sf"/>
</dbReference>
<dbReference type="SUPFAM" id="SSF53850">
    <property type="entry name" value="Periplasmic binding protein-like II"/>
    <property type="match status" value="1"/>
</dbReference>
<dbReference type="PROSITE" id="PS50931">
    <property type="entry name" value="HTH_LYSR"/>
    <property type="match status" value="1"/>
</dbReference>
<feature type="domain" description="HTH lysR-type" evidence="6">
    <location>
        <begin position="6"/>
        <end position="63"/>
    </location>
</feature>
<dbReference type="GO" id="GO:0006351">
    <property type="term" value="P:DNA-templated transcription"/>
    <property type="evidence" value="ECO:0007669"/>
    <property type="project" value="TreeGrafter"/>
</dbReference>
<proteinExistence type="inferred from homology"/>
<dbReference type="EMBL" id="UWOC01000142">
    <property type="protein sequence ID" value="VCU09168.1"/>
    <property type="molecule type" value="Genomic_DNA"/>
</dbReference>
<accession>A0A3S4BWJ1</accession>
<dbReference type="InterPro" id="IPR058163">
    <property type="entry name" value="LysR-type_TF_proteobact-type"/>
</dbReference>
<gene>
    <name evidence="7" type="primary">ampR</name>
    <name evidence="7" type="ORF">RHODGE_RHODGE_02340</name>
</gene>
<evidence type="ECO:0000313" key="8">
    <source>
        <dbReference type="Proteomes" id="UP000289200"/>
    </source>
</evidence>
<dbReference type="Pfam" id="PF03466">
    <property type="entry name" value="LysR_substrate"/>
    <property type="match status" value="1"/>
</dbReference>
<evidence type="ECO:0000256" key="3">
    <source>
        <dbReference type="ARBA" id="ARBA00023125"/>
    </source>
</evidence>
<keyword evidence="8" id="KW-1185">Reference proteome</keyword>
<name>A0A3S4BWJ1_9BRAD</name>
<dbReference type="Gene3D" id="3.40.190.10">
    <property type="entry name" value="Periplasmic binding protein-like II"/>
    <property type="match status" value="2"/>
</dbReference>
<evidence type="ECO:0000259" key="6">
    <source>
        <dbReference type="PROSITE" id="PS50931"/>
    </source>
</evidence>
<dbReference type="RefSeq" id="WP_129609117.1">
    <property type="nucleotide sequence ID" value="NZ_UWOC01000142.1"/>
</dbReference>
<sequence length="302" mass="32315">MTVSHISLNALRAFEAAARHLSFTRAGLELRVSQAAVSHQVRGLEEILGVRLFRRLPRGLALTDEGLALVPVLADAFGRIRATLDQFEDGHVREAVTVGAVGTFATGWLLPNLKGFAEAHPYVDLRLFTNNNRVDLAGEGLDCAIRFGDGSWHGTDATFLCRAPLAPVCAPAVADRLRDPADLARETLLRSYRSDEWPRWFAAAGAPCPALRGPVFDSSVTMAAAAAQGIGVALLPVAMFADALRQDRLVRPFAAEVDLGAYWLTALKSKAATAGLTAFVQWLTRRVAADLPDEAAGASPPP</sequence>
<dbReference type="Pfam" id="PF00126">
    <property type="entry name" value="HTH_1"/>
    <property type="match status" value="1"/>
</dbReference>
<keyword evidence="5" id="KW-0804">Transcription</keyword>
<comment type="similarity">
    <text evidence="1">Belongs to the LysR transcriptional regulatory family.</text>
</comment>
<evidence type="ECO:0000256" key="5">
    <source>
        <dbReference type="ARBA" id="ARBA00023163"/>
    </source>
</evidence>
<dbReference type="Gene3D" id="1.10.10.10">
    <property type="entry name" value="Winged helix-like DNA-binding domain superfamily/Winged helix DNA-binding domain"/>
    <property type="match status" value="1"/>
</dbReference>
<dbReference type="FunFam" id="1.10.10.10:FF:000038">
    <property type="entry name" value="Glycine cleavage system transcriptional activator"/>
    <property type="match status" value="1"/>
</dbReference>
<dbReference type="InterPro" id="IPR036390">
    <property type="entry name" value="WH_DNA-bd_sf"/>
</dbReference>
<evidence type="ECO:0000256" key="4">
    <source>
        <dbReference type="ARBA" id="ARBA00023159"/>
    </source>
</evidence>